<protein>
    <recommendedName>
        <fullName evidence="10">Proline-rich nuclear receptor coactivator 2</fullName>
    </recommendedName>
</protein>
<name>A0AAW1TY43_9CUCU</name>
<proteinExistence type="predicted"/>
<keyword evidence="3" id="KW-0010">Activator</keyword>
<reference evidence="8 9" key="1">
    <citation type="submission" date="2023-03" db="EMBL/GenBank/DDBJ databases">
        <title>Genome insight into feeding habits of ladybird beetles.</title>
        <authorList>
            <person name="Li H.-S."/>
            <person name="Huang Y.-H."/>
            <person name="Pang H."/>
        </authorList>
    </citation>
    <scope>NUCLEOTIDE SEQUENCE [LARGE SCALE GENOMIC DNA]</scope>
    <source>
        <strain evidence="8">SYSU_2023b</strain>
        <tissue evidence="8">Whole body</tissue>
    </source>
</reference>
<evidence type="ECO:0008006" key="10">
    <source>
        <dbReference type="Google" id="ProtNLM"/>
    </source>
</evidence>
<keyword evidence="2" id="KW-0805">Transcription regulation</keyword>
<feature type="compositionally biased region" description="Polar residues" evidence="6">
    <location>
        <begin position="60"/>
        <end position="80"/>
    </location>
</feature>
<evidence type="ECO:0000256" key="2">
    <source>
        <dbReference type="ARBA" id="ARBA00023015"/>
    </source>
</evidence>
<comment type="subcellular location">
    <subcellularLocation>
        <location evidence="1">Nucleus</location>
    </subcellularLocation>
</comment>
<dbReference type="AlphaFoldDB" id="A0AAW1TY43"/>
<accession>A0AAW1TY43</accession>
<evidence type="ECO:0000256" key="4">
    <source>
        <dbReference type="ARBA" id="ARBA00023163"/>
    </source>
</evidence>
<gene>
    <name evidence="7" type="ORF">WA026_018842</name>
    <name evidence="8" type="ORF">WA026_023413</name>
</gene>
<feature type="region of interest" description="Disordered" evidence="6">
    <location>
        <begin position="13"/>
        <end position="89"/>
    </location>
</feature>
<evidence type="ECO:0000256" key="3">
    <source>
        <dbReference type="ARBA" id="ARBA00023159"/>
    </source>
</evidence>
<sequence>MCLTYENCTVAMAKRNLESSGKTSDTPRVIESRNNISRSTKNSVQESNKNSECGKKSPESNDQQNRSVSLSTSPLRTYNRSPIRKSISPVESIGKQYAGCKWTEPPSPSALPHPPKHWMQTSKIFARPFQVCQTEQDFSQQLKVLLKVQA</sequence>
<dbReference type="EMBL" id="JARQZJ010000024">
    <property type="protein sequence ID" value="KAK9873628.1"/>
    <property type="molecule type" value="Genomic_DNA"/>
</dbReference>
<feature type="compositionally biased region" description="Polar residues" evidence="6">
    <location>
        <begin position="18"/>
        <end position="51"/>
    </location>
</feature>
<keyword evidence="4" id="KW-0804">Transcription</keyword>
<evidence type="ECO:0000256" key="5">
    <source>
        <dbReference type="ARBA" id="ARBA00023242"/>
    </source>
</evidence>
<organism evidence="8 9">
    <name type="scientific">Henosepilachna vigintioctopunctata</name>
    <dbReference type="NCBI Taxonomy" id="420089"/>
    <lineage>
        <taxon>Eukaryota</taxon>
        <taxon>Metazoa</taxon>
        <taxon>Ecdysozoa</taxon>
        <taxon>Arthropoda</taxon>
        <taxon>Hexapoda</taxon>
        <taxon>Insecta</taxon>
        <taxon>Pterygota</taxon>
        <taxon>Neoptera</taxon>
        <taxon>Endopterygota</taxon>
        <taxon>Coleoptera</taxon>
        <taxon>Polyphaga</taxon>
        <taxon>Cucujiformia</taxon>
        <taxon>Coccinelloidea</taxon>
        <taxon>Coccinellidae</taxon>
        <taxon>Epilachninae</taxon>
        <taxon>Epilachnini</taxon>
        <taxon>Henosepilachna</taxon>
    </lineage>
</organism>
<keyword evidence="5" id="KW-0539">Nucleus</keyword>
<dbReference type="GO" id="GO:0016071">
    <property type="term" value="P:mRNA metabolic process"/>
    <property type="evidence" value="ECO:0007669"/>
    <property type="project" value="UniProtKB-ARBA"/>
</dbReference>
<evidence type="ECO:0000313" key="7">
    <source>
        <dbReference type="EMBL" id="KAK9872708.1"/>
    </source>
</evidence>
<evidence type="ECO:0000256" key="6">
    <source>
        <dbReference type="SAM" id="MobiDB-lite"/>
    </source>
</evidence>
<dbReference type="GO" id="GO:0005634">
    <property type="term" value="C:nucleus"/>
    <property type="evidence" value="ECO:0007669"/>
    <property type="project" value="UniProtKB-SubCell"/>
</dbReference>
<keyword evidence="9" id="KW-1185">Reference proteome</keyword>
<dbReference type="EMBL" id="JARQZJ010000012">
    <property type="protein sequence ID" value="KAK9872708.1"/>
    <property type="molecule type" value="Genomic_DNA"/>
</dbReference>
<dbReference type="InterPro" id="IPR026780">
    <property type="entry name" value="PNRC1/2"/>
</dbReference>
<dbReference type="PANTHER" id="PTHR15405">
    <property type="entry name" value="PROLINE-RICH NUCLEAR RECEPTOR COACTIVATOR"/>
    <property type="match status" value="1"/>
</dbReference>
<evidence type="ECO:0000313" key="8">
    <source>
        <dbReference type="EMBL" id="KAK9873628.1"/>
    </source>
</evidence>
<evidence type="ECO:0000313" key="9">
    <source>
        <dbReference type="Proteomes" id="UP001431783"/>
    </source>
</evidence>
<dbReference type="Pfam" id="PF15365">
    <property type="entry name" value="PNRC"/>
    <property type="match status" value="1"/>
</dbReference>
<evidence type="ECO:0000256" key="1">
    <source>
        <dbReference type="ARBA" id="ARBA00004123"/>
    </source>
</evidence>
<comment type="caution">
    <text evidence="8">The sequence shown here is derived from an EMBL/GenBank/DDBJ whole genome shotgun (WGS) entry which is preliminary data.</text>
</comment>
<dbReference type="Proteomes" id="UP001431783">
    <property type="component" value="Unassembled WGS sequence"/>
</dbReference>
<dbReference type="InterPro" id="IPR028322">
    <property type="entry name" value="PNRC-like_rgn"/>
</dbReference>